<dbReference type="AlphaFoldDB" id="A0A1L9T1X0"/>
<dbReference type="SUPFAM" id="SSF52058">
    <property type="entry name" value="L domain-like"/>
    <property type="match status" value="1"/>
</dbReference>
<gene>
    <name evidence="2" type="ORF">ASPSYDRAFT_50919</name>
</gene>
<dbReference type="RefSeq" id="XP_040697214.1">
    <property type="nucleotide sequence ID" value="XM_040848180.1"/>
</dbReference>
<evidence type="ECO:0000313" key="2">
    <source>
        <dbReference type="EMBL" id="OJJ53408.1"/>
    </source>
</evidence>
<dbReference type="Proteomes" id="UP000184356">
    <property type="component" value="Unassembled WGS sequence"/>
</dbReference>
<dbReference type="EMBL" id="KV878597">
    <property type="protein sequence ID" value="OJJ53408.1"/>
    <property type="molecule type" value="Genomic_DNA"/>
</dbReference>
<feature type="signal peptide" evidence="1">
    <location>
        <begin position="1"/>
        <end position="24"/>
    </location>
</feature>
<protein>
    <submittedName>
        <fullName evidence="2">Uncharacterized protein</fullName>
    </submittedName>
</protein>
<evidence type="ECO:0000313" key="3">
    <source>
        <dbReference type="Proteomes" id="UP000184356"/>
    </source>
</evidence>
<organism evidence="2 3">
    <name type="scientific">Aspergillus sydowii CBS 593.65</name>
    <dbReference type="NCBI Taxonomy" id="1036612"/>
    <lineage>
        <taxon>Eukaryota</taxon>
        <taxon>Fungi</taxon>
        <taxon>Dikarya</taxon>
        <taxon>Ascomycota</taxon>
        <taxon>Pezizomycotina</taxon>
        <taxon>Eurotiomycetes</taxon>
        <taxon>Eurotiomycetidae</taxon>
        <taxon>Eurotiales</taxon>
        <taxon>Aspergillaceae</taxon>
        <taxon>Aspergillus</taxon>
        <taxon>Aspergillus subgen. Nidulantes</taxon>
    </lineage>
</organism>
<feature type="chain" id="PRO_5012702241" evidence="1">
    <location>
        <begin position="25"/>
        <end position="383"/>
    </location>
</feature>
<sequence>MRISRATKLSAALAAASIPYLSLAEICEAEYPEYLLVYKPEDLEIIGRNCTTIIGDLGVNETWSGPFILPGVENITGTIRVEHWQQGRARQANMTRVELPDLKYIYQMDLLFSPAVNVSAPKLESARGIWLGQEAHGSEAHFPALREVETLTFTGNYSRIEVPVLENAKYLNICSFGNNCGVGVDEGPSRSNIDPLDITLPALESVRKLFIGGKTASISASKLTNVSKSAEFQLPESAASLDFPELDHVGHSFEVEGAISSIHVPSLHHTTANVKVSSTTPLNVSLPLAGNPRFLGFFGAIEDLSLPNLTDFQKLQIHSDLPLDCAPLDDQFEPIVAEMVETEWAREGRYQCNSTASSGGSWAMKPALAGVVAAGIGAGLVLW</sequence>
<reference evidence="3" key="1">
    <citation type="journal article" date="2017" name="Genome Biol.">
        <title>Comparative genomics reveals high biological diversity and specific adaptations in the industrially and medically important fungal genus Aspergillus.</title>
        <authorList>
            <person name="de Vries R.P."/>
            <person name="Riley R."/>
            <person name="Wiebenga A."/>
            <person name="Aguilar-Osorio G."/>
            <person name="Amillis S."/>
            <person name="Uchima C.A."/>
            <person name="Anderluh G."/>
            <person name="Asadollahi M."/>
            <person name="Askin M."/>
            <person name="Barry K."/>
            <person name="Battaglia E."/>
            <person name="Bayram O."/>
            <person name="Benocci T."/>
            <person name="Braus-Stromeyer S.A."/>
            <person name="Caldana C."/>
            <person name="Canovas D."/>
            <person name="Cerqueira G.C."/>
            <person name="Chen F."/>
            <person name="Chen W."/>
            <person name="Choi C."/>
            <person name="Clum A."/>
            <person name="Dos Santos R.A."/>
            <person name="Damasio A.R."/>
            <person name="Diallinas G."/>
            <person name="Emri T."/>
            <person name="Fekete E."/>
            <person name="Flipphi M."/>
            <person name="Freyberg S."/>
            <person name="Gallo A."/>
            <person name="Gournas C."/>
            <person name="Habgood R."/>
            <person name="Hainaut M."/>
            <person name="Harispe M.L."/>
            <person name="Henrissat B."/>
            <person name="Hilden K.S."/>
            <person name="Hope R."/>
            <person name="Hossain A."/>
            <person name="Karabika E."/>
            <person name="Karaffa L."/>
            <person name="Karanyi Z."/>
            <person name="Krasevec N."/>
            <person name="Kuo A."/>
            <person name="Kusch H."/>
            <person name="LaButti K."/>
            <person name="Lagendijk E.L."/>
            <person name="Lapidus A."/>
            <person name="Levasseur A."/>
            <person name="Lindquist E."/>
            <person name="Lipzen A."/>
            <person name="Logrieco A.F."/>
            <person name="MacCabe A."/>
            <person name="Maekelae M.R."/>
            <person name="Malavazi I."/>
            <person name="Melin P."/>
            <person name="Meyer V."/>
            <person name="Mielnichuk N."/>
            <person name="Miskei M."/>
            <person name="Molnar A.P."/>
            <person name="Mule G."/>
            <person name="Ngan C.Y."/>
            <person name="Orejas M."/>
            <person name="Orosz E."/>
            <person name="Ouedraogo J.P."/>
            <person name="Overkamp K.M."/>
            <person name="Park H.-S."/>
            <person name="Perrone G."/>
            <person name="Piumi F."/>
            <person name="Punt P.J."/>
            <person name="Ram A.F."/>
            <person name="Ramon A."/>
            <person name="Rauscher S."/>
            <person name="Record E."/>
            <person name="Riano-Pachon D.M."/>
            <person name="Robert V."/>
            <person name="Roehrig J."/>
            <person name="Ruller R."/>
            <person name="Salamov A."/>
            <person name="Salih N.S."/>
            <person name="Samson R.A."/>
            <person name="Sandor E."/>
            <person name="Sanguinetti M."/>
            <person name="Schuetze T."/>
            <person name="Sepcic K."/>
            <person name="Shelest E."/>
            <person name="Sherlock G."/>
            <person name="Sophianopoulou V."/>
            <person name="Squina F.M."/>
            <person name="Sun H."/>
            <person name="Susca A."/>
            <person name="Todd R.B."/>
            <person name="Tsang A."/>
            <person name="Unkles S.E."/>
            <person name="van de Wiele N."/>
            <person name="van Rossen-Uffink D."/>
            <person name="Oliveira J.V."/>
            <person name="Vesth T.C."/>
            <person name="Visser J."/>
            <person name="Yu J.-H."/>
            <person name="Zhou M."/>
            <person name="Andersen M.R."/>
            <person name="Archer D.B."/>
            <person name="Baker S.E."/>
            <person name="Benoit I."/>
            <person name="Brakhage A.A."/>
            <person name="Braus G.H."/>
            <person name="Fischer R."/>
            <person name="Frisvad J.C."/>
            <person name="Goldman G.H."/>
            <person name="Houbraken J."/>
            <person name="Oakley B."/>
            <person name="Pocsi I."/>
            <person name="Scazzocchio C."/>
            <person name="Seiboth B."/>
            <person name="vanKuyk P.A."/>
            <person name="Wortman J."/>
            <person name="Dyer P.S."/>
            <person name="Grigoriev I.V."/>
        </authorList>
    </citation>
    <scope>NUCLEOTIDE SEQUENCE [LARGE SCALE GENOMIC DNA]</scope>
    <source>
        <strain evidence="3">CBS 593.65</strain>
    </source>
</reference>
<dbReference type="OrthoDB" id="536881at2759"/>
<dbReference type="STRING" id="1036612.A0A1L9T1X0"/>
<name>A0A1L9T1X0_9EURO</name>
<dbReference type="GeneID" id="63764253"/>
<keyword evidence="3" id="KW-1185">Reference proteome</keyword>
<proteinExistence type="predicted"/>
<dbReference type="VEuPathDB" id="FungiDB:ASPSYDRAFT_50919"/>
<evidence type="ECO:0000256" key="1">
    <source>
        <dbReference type="SAM" id="SignalP"/>
    </source>
</evidence>
<accession>A0A1L9T1X0</accession>
<keyword evidence="1" id="KW-0732">Signal</keyword>